<reference evidence="1 2" key="1">
    <citation type="submission" date="2019-03" db="EMBL/GenBank/DDBJ databases">
        <title>First draft genome of Liparis tanakae, snailfish: a comprehensive survey of snailfish specific genes.</title>
        <authorList>
            <person name="Kim W."/>
            <person name="Song I."/>
            <person name="Jeong J.-H."/>
            <person name="Kim D."/>
            <person name="Kim S."/>
            <person name="Ryu S."/>
            <person name="Song J.Y."/>
            <person name="Lee S.K."/>
        </authorList>
    </citation>
    <scope>NUCLEOTIDE SEQUENCE [LARGE SCALE GENOMIC DNA]</scope>
    <source>
        <tissue evidence="1">Muscle</tissue>
    </source>
</reference>
<dbReference type="AlphaFoldDB" id="A0A4Z2IRV1"/>
<dbReference type="Proteomes" id="UP000314294">
    <property type="component" value="Unassembled WGS sequence"/>
</dbReference>
<dbReference type="EMBL" id="SRLO01000054">
    <property type="protein sequence ID" value="TNN80497.1"/>
    <property type="molecule type" value="Genomic_DNA"/>
</dbReference>
<evidence type="ECO:0000313" key="1">
    <source>
        <dbReference type="EMBL" id="TNN80497.1"/>
    </source>
</evidence>
<sequence>MSHIQIAIQVCKANQAGAAEGVPMGSDSLLLAVLEEELWGPSLAVLIHLQHDLRGVEGRTSVGVQEELLVLGQILSWSLLGQPGTMEQLSLQQGQICLQW</sequence>
<proteinExistence type="predicted"/>
<evidence type="ECO:0000313" key="2">
    <source>
        <dbReference type="Proteomes" id="UP000314294"/>
    </source>
</evidence>
<name>A0A4Z2IRV1_9TELE</name>
<comment type="caution">
    <text evidence="1">The sequence shown here is derived from an EMBL/GenBank/DDBJ whole genome shotgun (WGS) entry which is preliminary data.</text>
</comment>
<accession>A0A4Z2IRV1</accession>
<keyword evidence="2" id="KW-1185">Reference proteome</keyword>
<gene>
    <name evidence="1" type="ORF">EYF80_009236</name>
</gene>
<organism evidence="1 2">
    <name type="scientific">Liparis tanakae</name>
    <name type="common">Tanaka's snailfish</name>
    <dbReference type="NCBI Taxonomy" id="230148"/>
    <lineage>
        <taxon>Eukaryota</taxon>
        <taxon>Metazoa</taxon>
        <taxon>Chordata</taxon>
        <taxon>Craniata</taxon>
        <taxon>Vertebrata</taxon>
        <taxon>Euteleostomi</taxon>
        <taxon>Actinopterygii</taxon>
        <taxon>Neopterygii</taxon>
        <taxon>Teleostei</taxon>
        <taxon>Neoteleostei</taxon>
        <taxon>Acanthomorphata</taxon>
        <taxon>Eupercaria</taxon>
        <taxon>Perciformes</taxon>
        <taxon>Cottioidei</taxon>
        <taxon>Cottales</taxon>
        <taxon>Liparidae</taxon>
        <taxon>Liparis</taxon>
    </lineage>
</organism>
<protein>
    <submittedName>
        <fullName evidence="1">Uncharacterized protein</fullName>
    </submittedName>
</protein>